<dbReference type="RefSeq" id="WP_012027456.1">
    <property type="nucleotide sequence ID" value="NC_012926.1"/>
</dbReference>
<proteinExistence type="predicted"/>
<evidence type="ECO:0000313" key="2">
    <source>
        <dbReference type="Proteomes" id="UP000009077"/>
    </source>
</evidence>
<dbReference type="HOGENOM" id="CLU_191590_0_0_9"/>
<name>A0A0H3MWC4_STRS4</name>
<accession>A0A0H3MWC4</accession>
<dbReference type="Proteomes" id="UP000009077">
    <property type="component" value="Chromosome"/>
</dbReference>
<reference evidence="1 2" key="1">
    <citation type="journal article" date="2009" name="PLoS ONE">
        <title>Rapid evolution of virulence and drug resistance in the emerging zoonotic pathogen Streptococcus suis.</title>
        <authorList>
            <person name="Holden M.T.G."/>
            <person name="Hauser H."/>
            <person name="Sanders M."/>
            <person name="Ngo T.H."/>
            <person name="Cherevach I."/>
            <person name="Cronin A."/>
            <person name="Goodhead I."/>
            <person name="Mungall K."/>
            <person name="Quail M.A."/>
            <person name="Price C."/>
            <person name="Rabbinowitsch E."/>
            <person name="Sharp S."/>
            <person name="Croucher N.J."/>
            <person name="Chieu T.B."/>
            <person name="Mai N.T.H."/>
            <person name="Diep T.S."/>
            <person name="Chinh N.T."/>
            <person name="Kehoe M."/>
            <person name="Leigh J.A."/>
            <person name="Ward P.N."/>
            <person name="Dowson C.G."/>
            <person name="Whatmore A.M."/>
            <person name="Chanter N."/>
            <person name="Iversen P."/>
            <person name="Gottschalk M."/>
            <person name="Slater J.D."/>
            <person name="Smith H.E."/>
            <person name="Spratt B.G."/>
            <person name="Xu J."/>
            <person name="Ye C."/>
            <person name="Bentley S."/>
            <person name="Barrell B.G."/>
            <person name="Schultsz C."/>
            <person name="Maskell D.J."/>
            <person name="Parkhill J."/>
        </authorList>
    </citation>
    <scope>NUCLEOTIDE SEQUENCE [LARGE SCALE GENOMIC DNA]</scope>
    <source>
        <strain evidence="1 2">BM407</strain>
    </source>
</reference>
<sequence>METNNIVTINSAELIHLTTYAFYMKHISKSLQNFTKELEKTLEPNNVAYLTLAWAKINEESERAIEILEPKTSKEDFKAVMEELETLKNTQYTTEDIVLMTWEGF</sequence>
<dbReference type="EMBL" id="FM252032">
    <property type="protein sequence ID" value="CAZ56273.1"/>
    <property type="molecule type" value="Genomic_DNA"/>
</dbReference>
<dbReference type="GeneID" id="8155234"/>
<gene>
    <name evidence="1" type="ordered locus">SSUBM407_1416</name>
</gene>
<dbReference type="KEGG" id="ssb:SSUBM407_1416"/>
<organism evidence="1 2">
    <name type="scientific">Streptococcus suis (strain BM407)</name>
    <dbReference type="NCBI Taxonomy" id="568814"/>
    <lineage>
        <taxon>Bacteria</taxon>
        <taxon>Bacillati</taxon>
        <taxon>Bacillota</taxon>
        <taxon>Bacilli</taxon>
        <taxon>Lactobacillales</taxon>
        <taxon>Streptococcaceae</taxon>
        <taxon>Streptococcus</taxon>
    </lineage>
</organism>
<dbReference type="PATRIC" id="fig|568814.3.peg.1454"/>
<protein>
    <submittedName>
        <fullName evidence="1">Uncharacterized protein</fullName>
    </submittedName>
</protein>
<keyword evidence="2" id="KW-1185">Reference proteome</keyword>
<evidence type="ECO:0000313" key="1">
    <source>
        <dbReference type="EMBL" id="CAZ56273.1"/>
    </source>
</evidence>
<dbReference type="AlphaFoldDB" id="A0A0H3MWC4"/>